<dbReference type="SMART" id="SM00249">
    <property type="entry name" value="PHD"/>
    <property type="match status" value="3"/>
</dbReference>
<proteinExistence type="predicted"/>
<dbReference type="Pfam" id="PF03107">
    <property type="entry name" value="C1_2"/>
    <property type="match status" value="3"/>
</dbReference>
<dbReference type="PANTHER" id="PTHR46288">
    <property type="entry name" value="PHORBOL-ESTER/DAG-TYPE DOMAIN-CONTAINING PROTEIN"/>
    <property type="match status" value="1"/>
</dbReference>
<keyword evidence="1" id="KW-0479">Metal-binding</keyword>
<evidence type="ECO:0000256" key="1">
    <source>
        <dbReference type="ARBA" id="ARBA00022723"/>
    </source>
</evidence>
<evidence type="ECO:0000256" key="2">
    <source>
        <dbReference type="ARBA" id="ARBA00022737"/>
    </source>
</evidence>
<keyword evidence="2" id="KW-0677">Repeat</keyword>
<dbReference type="GO" id="GO:0008270">
    <property type="term" value="F:zinc ion binding"/>
    <property type="evidence" value="ECO:0007669"/>
    <property type="project" value="UniProtKB-KW"/>
</dbReference>
<feature type="domain" description="Phorbol-ester/DAG-type" evidence="5">
    <location>
        <begin position="198"/>
        <end position="246"/>
    </location>
</feature>
<organism evidence="7 8">
    <name type="scientific">Punica granatum</name>
    <name type="common">Pomegranate</name>
    <dbReference type="NCBI Taxonomy" id="22663"/>
    <lineage>
        <taxon>Eukaryota</taxon>
        <taxon>Viridiplantae</taxon>
        <taxon>Streptophyta</taxon>
        <taxon>Embryophyta</taxon>
        <taxon>Tracheophyta</taxon>
        <taxon>Spermatophyta</taxon>
        <taxon>Magnoliopsida</taxon>
        <taxon>eudicotyledons</taxon>
        <taxon>Gunneridae</taxon>
        <taxon>Pentapetalae</taxon>
        <taxon>rosids</taxon>
        <taxon>malvids</taxon>
        <taxon>Myrtales</taxon>
        <taxon>Lythraceae</taxon>
        <taxon>Punica</taxon>
    </lineage>
</organism>
<evidence type="ECO:0000256" key="4">
    <source>
        <dbReference type="ARBA" id="ARBA00022833"/>
    </source>
</evidence>
<accession>A0A2I0IKV7</accession>
<evidence type="ECO:0000313" key="7">
    <source>
        <dbReference type="EMBL" id="PKI44645.1"/>
    </source>
</evidence>
<reference evidence="7 8" key="1">
    <citation type="submission" date="2017-11" db="EMBL/GenBank/DDBJ databases">
        <title>De-novo sequencing of pomegranate (Punica granatum L.) genome.</title>
        <authorList>
            <person name="Akparov Z."/>
            <person name="Amiraslanov A."/>
            <person name="Hajiyeva S."/>
            <person name="Abbasov M."/>
            <person name="Kaur K."/>
            <person name="Hamwieh A."/>
            <person name="Solovyev V."/>
            <person name="Salamov A."/>
            <person name="Braich B."/>
            <person name="Kosarev P."/>
            <person name="Mahmoud A."/>
            <person name="Hajiyev E."/>
            <person name="Babayeva S."/>
            <person name="Izzatullayeva V."/>
            <person name="Mammadov A."/>
            <person name="Mammadov A."/>
            <person name="Sharifova S."/>
            <person name="Ojaghi J."/>
            <person name="Eynullazada K."/>
            <person name="Bayramov B."/>
            <person name="Abdulazimova A."/>
            <person name="Shahmuradov I."/>
        </authorList>
    </citation>
    <scope>NUCLEOTIDE SEQUENCE [LARGE SCALE GENOMIC DNA]</scope>
    <source>
        <strain evidence="8">cv. AG2017</strain>
        <tissue evidence="7">Leaf</tissue>
    </source>
</reference>
<dbReference type="Proteomes" id="UP000233551">
    <property type="component" value="Unassembled WGS sequence"/>
</dbReference>
<feature type="domain" description="Zinc finger PHD-type" evidence="6">
    <location>
        <begin position="651"/>
        <end position="701"/>
    </location>
</feature>
<feature type="domain" description="Zinc finger PHD-type" evidence="6">
    <location>
        <begin position="387"/>
        <end position="464"/>
    </location>
</feature>
<dbReference type="EMBL" id="PGOL01002859">
    <property type="protein sequence ID" value="PKI44645.1"/>
    <property type="molecule type" value="Genomic_DNA"/>
</dbReference>
<dbReference type="InterPro" id="IPR001965">
    <property type="entry name" value="Znf_PHD"/>
</dbReference>
<dbReference type="InterPro" id="IPR004146">
    <property type="entry name" value="DC1"/>
</dbReference>
<dbReference type="InterPro" id="IPR002219">
    <property type="entry name" value="PKC_DAG/PE"/>
</dbReference>
<evidence type="ECO:0000259" key="5">
    <source>
        <dbReference type="SMART" id="SM00109"/>
    </source>
</evidence>
<evidence type="ECO:0000313" key="8">
    <source>
        <dbReference type="Proteomes" id="UP000233551"/>
    </source>
</evidence>
<name>A0A2I0IKV7_PUNGR</name>
<keyword evidence="3" id="KW-0863">Zinc-finger</keyword>
<dbReference type="InterPro" id="IPR046349">
    <property type="entry name" value="C1-like_sf"/>
</dbReference>
<keyword evidence="4" id="KW-0862">Zinc</keyword>
<dbReference type="SMART" id="SM00109">
    <property type="entry name" value="C1"/>
    <property type="match status" value="2"/>
</dbReference>
<protein>
    <recommendedName>
        <fullName evidence="9">Phorbol-ester/DAG-type domain-containing protein</fullName>
    </recommendedName>
</protein>
<sequence>MAAANTSRLLQYPFHEHALVLQELSKNFSWECNICSFSVKGAPAYHCIDCEFFLHKSCAELPPEIQHPSHPQHPLVFSTSSRRFNPFGCYGCPNALHGNSYQCIYDCMIDFHARCAAATLPPPEEEEHKDQQKHEDKDHHKEEMIEHFAHDHPLASFHVDAPNSIKCKACRRRISSRVYGCHDPIFKEDRREINHFSHPHQLTSFHAKPEFLATCRLCKEEISGDFYCCPDCPFLLHLSCAELTQEIVHPLHPDHPLVCQPGYLDCSFCSGYGHDFGFKCEECRFGLHVGCSLKTLSATKEELTLNSELLHKHPLRLQFLTEGRHCKSGFMVCCECPAEGLVYVCTDDNCGMMIHKTCAELPHESENPIHPQHPILLLSEPLDKSNPCFACLESSGGFTYYCDYCKIQFHAHCAIERPTLKHPRHQHNLTYFKIIGHKPYSLMLRDRVVDEFYDYEEQYCDVCETLRHPEHGVYYCEACDIVCCEYPAEGLVYVCTDDCNMIIHKTCAELPRESEHPIHPEHPLLLLSEPLDKSNPCFACLKSSRRFTCYCDYCKVQFHAHCAIERPTLQHLRHEHSLTYFKMISHEPYNVQCNVFYDDCRINFYCCVPCSYNLHFNCMSLPPSVKHEFHFHTRVLRDRVVDEFYDYKEQYCVVCETLRNPELGVYYCEECNYDAHIDCVIPKYLYQEAILDGPMMGFEYFYGPEVHWAWVYDEGRLD</sequence>
<gene>
    <name evidence="7" type="ORF">CRG98_035000</name>
</gene>
<evidence type="ECO:0000259" key="6">
    <source>
        <dbReference type="SMART" id="SM00249"/>
    </source>
</evidence>
<comment type="caution">
    <text evidence="7">The sequence shown here is derived from an EMBL/GenBank/DDBJ whole genome shotgun (WGS) entry which is preliminary data.</text>
</comment>
<evidence type="ECO:0000256" key="3">
    <source>
        <dbReference type="ARBA" id="ARBA00022771"/>
    </source>
</evidence>
<feature type="domain" description="Zinc finger PHD-type" evidence="6">
    <location>
        <begin position="214"/>
        <end position="284"/>
    </location>
</feature>
<keyword evidence="8" id="KW-1185">Reference proteome</keyword>
<dbReference type="PANTHER" id="PTHR46288:SF27">
    <property type="entry name" value="CYSTEINE_HISTIDINE-RICH C1 DOMAIN FAMILY PROTEIN"/>
    <property type="match status" value="1"/>
</dbReference>
<dbReference type="SUPFAM" id="SSF57889">
    <property type="entry name" value="Cysteine-rich domain"/>
    <property type="match status" value="6"/>
</dbReference>
<evidence type="ECO:0008006" key="9">
    <source>
        <dbReference type="Google" id="ProtNLM"/>
    </source>
</evidence>
<feature type="domain" description="Phorbol-ester/DAG-type" evidence="5">
    <location>
        <begin position="15"/>
        <end position="64"/>
    </location>
</feature>
<dbReference type="AlphaFoldDB" id="A0A2I0IKV7"/>